<proteinExistence type="predicted"/>
<protein>
    <submittedName>
        <fullName evidence="1">Uncharacterized protein</fullName>
    </submittedName>
</protein>
<reference evidence="1" key="2">
    <citation type="submission" date="2024-06" db="UniProtKB">
        <authorList>
            <consortium name="EnsemblMetazoa"/>
        </authorList>
    </citation>
    <scope>IDENTIFICATION</scope>
</reference>
<dbReference type="RefSeq" id="XP_019861115.1">
    <property type="nucleotide sequence ID" value="XM_020005556.1"/>
</dbReference>
<dbReference type="GeneID" id="109589478"/>
<accession>A0AAN0JW34</accession>
<dbReference type="KEGG" id="aqu:109589478"/>
<sequence>MYIVYDNEGDTTELEIFGDDLSDAELDQSVHTEPEVTSDFRDKNDNVYKHGYTLPRLIHCVECSQLFRTYVPNTDCLLPDGNLVYCKESQTICPECSGGSFLSINEDLFPHLAQLKKD</sequence>
<reference evidence="2" key="1">
    <citation type="journal article" date="2010" name="Nature">
        <title>The Amphimedon queenslandica genome and the evolution of animal complexity.</title>
        <authorList>
            <person name="Srivastava M."/>
            <person name="Simakov O."/>
            <person name="Chapman J."/>
            <person name="Fahey B."/>
            <person name="Gauthier M.E."/>
            <person name="Mitros T."/>
            <person name="Richards G.S."/>
            <person name="Conaco C."/>
            <person name="Dacre M."/>
            <person name="Hellsten U."/>
            <person name="Larroux C."/>
            <person name="Putnam N.H."/>
            <person name="Stanke M."/>
            <person name="Adamska M."/>
            <person name="Darling A."/>
            <person name="Degnan S.M."/>
            <person name="Oakley T.H."/>
            <person name="Plachetzki D.C."/>
            <person name="Zhai Y."/>
            <person name="Adamski M."/>
            <person name="Calcino A."/>
            <person name="Cummins S.F."/>
            <person name="Goodstein D.M."/>
            <person name="Harris C."/>
            <person name="Jackson D.J."/>
            <person name="Leys S.P."/>
            <person name="Shu S."/>
            <person name="Woodcroft B.J."/>
            <person name="Vervoort M."/>
            <person name="Kosik K.S."/>
            <person name="Manning G."/>
            <person name="Degnan B.M."/>
            <person name="Rokhsar D.S."/>
        </authorList>
    </citation>
    <scope>NUCLEOTIDE SEQUENCE [LARGE SCALE GENOMIC DNA]</scope>
</reference>
<dbReference type="EnsemblMetazoa" id="XM_020005556.1">
    <property type="protein sequence ID" value="XP_019861115.1"/>
    <property type="gene ID" value="LOC109589478"/>
</dbReference>
<evidence type="ECO:0000313" key="1">
    <source>
        <dbReference type="EnsemblMetazoa" id="XP_019861115.1"/>
    </source>
</evidence>
<name>A0AAN0JW34_AMPQE</name>
<organism evidence="1 2">
    <name type="scientific">Amphimedon queenslandica</name>
    <name type="common">Sponge</name>
    <dbReference type="NCBI Taxonomy" id="400682"/>
    <lineage>
        <taxon>Eukaryota</taxon>
        <taxon>Metazoa</taxon>
        <taxon>Porifera</taxon>
        <taxon>Demospongiae</taxon>
        <taxon>Heteroscleromorpha</taxon>
        <taxon>Haplosclerida</taxon>
        <taxon>Niphatidae</taxon>
        <taxon>Amphimedon</taxon>
    </lineage>
</organism>
<dbReference type="AlphaFoldDB" id="A0AAN0JW34"/>
<dbReference type="Proteomes" id="UP000007879">
    <property type="component" value="Unassembled WGS sequence"/>
</dbReference>
<keyword evidence="2" id="KW-1185">Reference proteome</keyword>
<evidence type="ECO:0000313" key="2">
    <source>
        <dbReference type="Proteomes" id="UP000007879"/>
    </source>
</evidence>